<evidence type="ECO:0000256" key="1">
    <source>
        <dbReference type="ARBA" id="ARBA00022737"/>
    </source>
</evidence>
<reference evidence="4" key="1">
    <citation type="submission" date="2021-02" db="EMBL/GenBank/DDBJ databases">
        <authorList>
            <person name="Nowell W R."/>
        </authorList>
    </citation>
    <scope>NUCLEOTIDE SEQUENCE</scope>
</reference>
<organism evidence="4 5">
    <name type="scientific">Rotaria sordida</name>
    <dbReference type="NCBI Taxonomy" id="392033"/>
    <lineage>
        <taxon>Eukaryota</taxon>
        <taxon>Metazoa</taxon>
        <taxon>Spiralia</taxon>
        <taxon>Gnathifera</taxon>
        <taxon>Rotifera</taxon>
        <taxon>Eurotatoria</taxon>
        <taxon>Bdelloidea</taxon>
        <taxon>Philodinida</taxon>
        <taxon>Philodinidae</taxon>
        <taxon>Rotaria</taxon>
    </lineage>
</organism>
<accession>A0A814VPR7</accession>
<dbReference type="PROSITE" id="PS50088">
    <property type="entry name" value="ANK_REPEAT"/>
    <property type="match status" value="1"/>
</dbReference>
<gene>
    <name evidence="4" type="ORF">JXQ802_LOCUS23915</name>
</gene>
<protein>
    <submittedName>
        <fullName evidence="4">Uncharacterized protein</fullName>
    </submittedName>
</protein>
<dbReference type="SMART" id="SM00248">
    <property type="entry name" value="ANK"/>
    <property type="match status" value="2"/>
</dbReference>
<comment type="caution">
    <text evidence="4">The sequence shown here is derived from an EMBL/GenBank/DDBJ whole genome shotgun (WGS) entry which is preliminary data.</text>
</comment>
<feature type="repeat" description="ANK" evidence="3">
    <location>
        <begin position="573"/>
        <end position="605"/>
    </location>
</feature>
<name>A0A814VPR7_9BILA</name>
<proteinExistence type="predicted"/>
<dbReference type="AlphaFoldDB" id="A0A814VPR7"/>
<dbReference type="Gene3D" id="1.25.40.20">
    <property type="entry name" value="Ankyrin repeat-containing domain"/>
    <property type="match status" value="1"/>
</dbReference>
<dbReference type="PANTHER" id="PTHR46680:SF3">
    <property type="entry name" value="NF-KAPPA-B INHIBITOR CACTUS"/>
    <property type="match status" value="1"/>
</dbReference>
<dbReference type="SUPFAM" id="SSF48403">
    <property type="entry name" value="Ankyrin repeat"/>
    <property type="match status" value="1"/>
</dbReference>
<dbReference type="InterPro" id="IPR036770">
    <property type="entry name" value="Ankyrin_rpt-contain_sf"/>
</dbReference>
<dbReference type="InterPro" id="IPR002110">
    <property type="entry name" value="Ankyrin_rpt"/>
</dbReference>
<dbReference type="GO" id="GO:0051059">
    <property type="term" value="F:NF-kappaB binding"/>
    <property type="evidence" value="ECO:0007669"/>
    <property type="project" value="TreeGrafter"/>
</dbReference>
<dbReference type="Proteomes" id="UP000663870">
    <property type="component" value="Unassembled WGS sequence"/>
</dbReference>
<evidence type="ECO:0000256" key="2">
    <source>
        <dbReference type="ARBA" id="ARBA00023043"/>
    </source>
</evidence>
<dbReference type="InterPro" id="IPR051070">
    <property type="entry name" value="NF-kappa-B_inhibitor"/>
</dbReference>
<evidence type="ECO:0000256" key="3">
    <source>
        <dbReference type="PROSITE-ProRule" id="PRU00023"/>
    </source>
</evidence>
<dbReference type="GO" id="GO:0005829">
    <property type="term" value="C:cytosol"/>
    <property type="evidence" value="ECO:0007669"/>
    <property type="project" value="TreeGrafter"/>
</dbReference>
<dbReference type="PANTHER" id="PTHR46680">
    <property type="entry name" value="NF-KAPPA-B INHIBITOR ALPHA"/>
    <property type="match status" value="1"/>
</dbReference>
<keyword evidence="2 3" id="KW-0040">ANK repeat</keyword>
<keyword evidence="1" id="KW-0677">Repeat</keyword>
<sequence length="680" mass="77841">MSNLNNYDPNEELPSPSFEVLNQMLSLPNIFDENKSSTPTGIGPSYHNSLDSLTQAITLSGMFPFENLQHSLDTNKCQHISSCHNLETTLSSHNNFKVTLMNSNSKSLLSDADIICHSKLESEDEKLLILAEPKAFYRDRYSCETDRTKNRAQRYIRADDNQLKYEYPTVKIPTKWRDPKRQIYIRVTSVTIKNELLLYHCIHPYEIDTSENNVIKDPENNSLYFRINKDEFIKGEKSFQISRKKMLQNDLKSYGPFRLFGSGQPDTQCILNSQDAKCKIATYQLKKSQFIFTIAERHNNRFFPIPILDTSVASQIIVDEVTDKKNSTINPSNDQIKCIPQKGDWQGGDEVLIIMPKPIKGKKYTICFDFGLFGEQIVNEITHIDTKTILFRTPPCPILPGDKNFQVSVIIKENNLLVSSIDFYYVTPMKPTINLCRRCQNNINDNRRSNKRRCEYNEYIETDSGESLISHMKQLSIEQKPIQSHIPISSNEKDTKFDKYLNQLKVALEKFVRTNDPSQLFRRTRILLSKCDENSLPLNDAIQRGHIEIALSLIEQVLDMNSSQGLLEKENENGETPLLIAAKCNQWKLIEVILKNRSDLVEQKDKNDNNLLHLLANLNEDEGAETIGNIFKILSNDTKQILLVGTNKLSQTPLEIAQSHGNTQCIDVLNFSINGGNKSM</sequence>
<dbReference type="EMBL" id="CAJNOL010000764">
    <property type="protein sequence ID" value="CAF1191676.1"/>
    <property type="molecule type" value="Genomic_DNA"/>
</dbReference>
<dbReference type="GO" id="GO:0071356">
    <property type="term" value="P:cellular response to tumor necrosis factor"/>
    <property type="evidence" value="ECO:0007669"/>
    <property type="project" value="TreeGrafter"/>
</dbReference>
<evidence type="ECO:0000313" key="4">
    <source>
        <dbReference type="EMBL" id="CAF1191676.1"/>
    </source>
</evidence>
<evidence type="ECO:0000313" key="5">
    <source>
        <dbReference type="Proteomes" id="UP000663870"/>
    </source>
</evidence>
<keyword evidence="5" id="KW-1185">Reference proteome</keyword>